<keyword evidence="2" id="KW-1133">Transmembrane helix</keyword>
<feature type="region of interest" description="Disordered" evidence="1">
    <location>
        <begin position="193"/>
        <end position="216"/>
    </location>
</feature>
<organism evidence="4 5">
    <name type="scientific">Cypionkella aquatica</name>
    <dbReference type="NCBI Taxonomy" id="1756042"/>
    <lineage>
        <taxon>Bacteria</taxon>
        <taxon>Pseudomonadati</taxon>
        <taxon>Pseudomonadota</taxon>
        <taxon>Alphaproteobacteria</taxon>
        <taxon>Rhodobacterales</taxon>
        <taxon>Paracoccaceae</taxon>
        <taxon>Cypionkella</taxon>
    </lineage>
</organism>
<dbReference type="Proteomes" id="UP001157355">
    <property type="component" value="Unassembled WGS sequence"/>
</dbReference>
<evidence type="ECO:0000256" key="2">
    <source>
        <dbReference type="SAM" id="Phobius"/>
    </source>
</evidence>
<dbReference type="EMBL" id="BSPP01000008">
    <property type="protein sequence ID" value="GLS87444.1"/>
    <property type="molecule type" value="Genomic_DNA"/>
</dbReference>
<reference evidence="4 5" key="1">
    <citation type="journal article" date="2014" name="Int. J. Syst. Evol. Microbiol.">
        <title>Complete genome sequence of Corynebacterium casei LMG S-19264T (=DSM 44701T), isolated from a smear-ripened cheese.</title>
        <authorList>
            <consortium name="US DOE Joint Genome Institute (JGI-PGF)"/>
            <person name="Walter F."/>
            <person name="Albersmeier A."/>
            <person name="Kalinowski J."/>
            <person name="Ruckert C."/>
        </authorList>
    </citation>
    <scope>NUCLEOTIDE SEQUENCE [LARGE SCALE GENOMIC DNA]</scope>
    <source>
        <strain evidence="4 5">NBRC 111766</strain>
    </source>
</reference>
<feature type="transmembrane region" description="Helical" evidence="2">
    <location>
        <begin position="223"/>
        <end position="241"/>
    </location>
</feature>
<feature type="domain" description="Zinc finger/thioredoxin putative" evidence="3">
    <location>
        <begin position="3"/>
        <end position="38"/>
    </location>
</feature>
<dbReference type="Pfam" id="PF13717">
    <property type="entry name" value="Zn_ribbon_4"/>
    <property type="match status" value="1"/>
</dbReference>
<dbReference type="InterPro" id="IPR011723">
    <property type="entry name" value="Znf/thioredoxin_put"/>
</dbReference>
<sequence length="288" mass="29628">MNMRLICPNCDAEYEVDAGAIPDSGRDVQCSNCGHAWFQMAPEVEAEIAAEQALFDAPPSVGGAPLATSVGVAPVAAQMQAAPPASEQPAATADLTEAAAKADTAPPAPAYAPRSIDESVLAVLREEAEREVEARKIEAPAVETQSEMGLEQPATAGVARRLARLNGAPEPAIKPQTRREMLPEIEEINSTLRASSERRAGSSSAIAEPLDDDAGKKSSFRSGFALTLVIAVALLAAYVMAPKLAQQFPAAAGTLNAFVAAVDAGRVAVDGLLKSAIAFLKGLAGGSA</sequence>
<gene>
    <name evidence="4" type="ORF">GCM10010873_24180</name>
</gene>
<keyword evidence="5" id="KW-1185">Reference proteome</keyword>
<keyword evidence="2" id="KW-0812">Transmembrane</keyword>
<name>A0AA37U4D2_9RHOB</name>
<dbReference type="NCBIfam" id="TIGR02098">
    <property type="entry name" value="MJ0042_CXXC"/>
    <property type="match status" value="1"/>
</dbReference>
<evidence type="ECO:0000256" key="1">
    <source>
        <dbReference type="SAM" id="MobiDB-lite"/>
    </source>
</evidence>
<accession>A0AA37U4D2</accession>
<evidence type="ECO:0000313" key="5">
    <source>
        <dbReference type="Proteomes" id="UP001157355"/>
    </source>
</evidence>
<comment type="caution">
    <text evidence="4">The sequence shown here is derived from an EMBL/GenBank/DDBJ whole genome shotgun (WGS) entry which is preliminary data.</text>
</comment>
<evidence type="ECO:0000259" key="3">
    <source>
        <dbReference type="Pfam" id="PF13717"/>
    </source>
</evidence>
<evidence type="ECO:0000313" key="4">
    <source>
        <dbReference type="EMBL" id="GLS87444.1"/>
    </source>
</evidence>
<keyword evidence="2" id="KW-0472">Membrane</keyword>
<dbReference type="AlphaFoldDB" id="A0AA37U4D2"/>
<protein>
    <recommendedName>
        <fullName evidence="3">Zinc finger/thioredoxin putative domain-containing protein</fullName>
    </recommendedName>
</protein>
<proteinExistence type="predicted"/>